<accession>A0A069D6D0</accession>
<protein>
    <submittedName>
        <fullName evidence="2">3-hydroxyacyl-[acyl-carrier-protein] dehydratase, FabZ form</fullName>
    </submittedName>
</protein>
<dbReference type="eggNOG" id="COG0764">
    <property type="taxonomic scope" value="Bacteria"/>
</dbReference>
<dbReference type="CDD" id="cd01288">
    <property type="entry name" value="FabZ"/>
    <property type="match status" value="1"/>
</dbReference>
<dbReference type="PANTHER" id="PTHR30272:SF1">
    <property type="entry name" value="3-HYDROXYACYL-[ACYL-CARRIER-PROTEIN] DEHYDRATASE"/>
    <property type="match status" value="1"/>
</dbReference>
<proteinExistence type="predicted"/>
<name>A0A069D6D0_9BACE</name>
<dbReference type="Proteomes" id="UP000027601">
    <property type="component" value="Unassembled WGS sequence"/>
</dbReference>
<dbReference type="Pfam" id="PF07977">
    <property type="entry name" value="FabA"/>
    <property type="match status" value="1"/>
</dbReference>
<dbReference type="EMBL" id="BAJS01000030">
    <property type="protein sequence ID" value="GAK37861.1"/>
    <property type="molecule type" value="Genomic_DNA"/>
</dbReference>
<dbReference type="SUPFAM" id="SSF54637">
    <property type="entry name" value="Thioesterase/thiol ester dehydrase-isomerase"/>
    <property type="match status" value="1"/>
</dbReference>
<reference evidence="2 3" key="1">
    <citation type="journal article" date="2015" name="Microbes Environ.">
        <title>Distribution and evolution of nitrogen fixation genes in the phylum bacteroidetes.</title>
        <authorList>
            <person name="Inoue J."/>
            <person name="Oshima K."/>
            <person name="Suda W."/>
            <person name="Sakamoto M."/>
            <person name="Iino T."/>
            <person name="Noda S."/>
            <person name="Hongoh Y."/>
            <person name="Hattori M."/>
            <person name="Ohkuma M."/>
        </authorList>
    </citation>
    <scope>NUCLEOTIDE SEQUENCE [LARGE SCALE GENOMIC DNA]</scope>
    <source>
        <strain evidence="2 3">JCM 15093</strain>
    </source>
</reference>
<dbReference type="Gene3D" id="3.10.129.10">
    <property type="entry name" value="Hotdog Thioesterase"/>
    <property type="match status" value="1"/>
</dbReference>
<evidence type="ECO:0000313" key="3">
    <source>
        <dbReference type="Proteomes" id="UP000027601"/>
    </source>
</evidence>
<dbReference type="GO" id="GO:0016829">
    <property type="term" value="F:lyase activity"/>
    <property type="evidence" value="ECO:0007669"/>
    <property type="project" value="UniProtKB-KW"/>
</dbReference>
<dbReference type="GO" id="GO:0008897">
    <property type="term" value="F:holo-[acyl-carrier-protein] synthase activity"/>
    <property type="evidence" value="ECO:0007669"/>
    <property type="project" value="InterPro"/>
</dbReference>
<keyword evidence="3" id="KW-1185">Reference proteome</keyword>
<dbReference type="InterPro" id="IPR029069">
    <property type="entry name" value="HotDog_dom_sf"/>
</dbReference>
<sequence length="331" mass="38417">MVNRLYNIEMIKRLEESYSYLYKNRRLTFMCMMINICRFLGIPSSSLGTIYHNHSGKLIMDNYNIAVSYSGGYTFCMLSDFKVGFDVEHINFDVPRNEFEVFNHFFKTDIKDYLTFFKEWTRLESIVKYFDNKGIKDFIYNKLSSKQYGLDTIHIMLDRNYIIAISAEKLYSKKIIYNLNVSNMELTKLKPVDLLPHNGTMLLVDRIIDSDYESFVVTERTVDRNDFYFDGHFPNHPIVPGVFIIEMMFQTCGILVRLSNTSKESNSANIQAGKAVSIKSAKFKKEVSPDSIIQIKATKKYSVMTFTEFIVNAFVGEEEVCNAELIISVQS</sequence>
<evidence type="ECO:0000256" key="1">
    <source>
        <dbReference type="ARBA" id="ARBA00023239"/>
    </source>
</evidence>
<organism evidence="2 3">
    <name type="scientific">Bacteroides graminisolvens DSM 19988 = JCM 15093</name>
    <dbReference type="NCBI Taxonomy" id="1121097"/>
    <lineage>
        <taxon>Bacteria</taxon>
        <taxon>Pseudomonadati</taxon>
        <taxon>Bacteroidota</taxon>
        <taxon>Bacteroidia</taxon>
        <taxon>Bacteroidales</taxon>
        <taxon>Bacteroidaceae</taxon>
        <taxon>Bacteroides</taxon>
    </lineage>
</organism>
<dbReference type="GO" id="GO:0000287">
    <property type="term" value="F:magnesium ion binding"/>
    <property type="evidence" value="ECO:0007669"/>
    <property type="project" value="InterPro"/>
</dbReference>
<dbReference type="STRING" id="1121097.GCA_000428125_02847"/>
<dbReference type="InterPro" id="IPR013114">
    <property type="entry name" value="FabA_FabZ"/>
</dbReference>
<keyword evidence="1" id="KW-0456">Lyase</keyword>
<gene>
    <name evidence="2" type="ORF">JCM15093_3147</name>
</gene>
<dbReference type="InterPro" id="IPR037143">
    <property type="entry name" value="4-PPantetheinyl_Trfase_dom_sf"/>
</dbReference>
<evidence type="ECO:0000313" key="2">
    <source>
        <dbReference type="EMBL" id="GAK37861.1"/>
    </source>
</evidence>
<dbReference type="PANTHER" id="PTHR30272">
    <property type="entry name" value="3-HYDROXYACYL-[ACYL-CARRIER-PROTEIN] DEHYDRATASE"/>
    <property type="match status" value="1"/>
</dbReference>
<dbReference type="Gene3D" id="3.90.470.20">
    <property type="entry name" value="4'-phosphopantetheinyl transferase domain"/>
    <property type="match status" value="2"/>
</dbReference>
<dbReference type="AlphaFoldDB" id="A0A069D6D0"/>
<comment type="caution">
    <text evidence="2">The sequence shown here is derived from an EMBL/GenBank/DDBJ whole genome shotgun (WGS) entry which is preliminary data.</text>
</comment>